<dbReference type="GO" id="GO:0046513">
    <property type="term" value="P:ceramide biosynthetic process"/>
    <property type="evidence" value="ECO:0007669"/>
    <property type="project" value="TreeGrafter"/>
</dbReference>
<keyword evidence="2" id="KW-0472">Membrane</keyword>
<keyword evidence="2" id="KW-0812">Transmembrane</keyword>
<keyword evidence="4" id="KW-1185">Reference proteome</keyword>
<name>A0A836BNB0_9CHLO</name>
<dbReference type="GO" id="GO:0004758">
    <property type="term" value="F:serine C-palmitoyltransferase activity"/>
    <property type="evidence" value="ECO:0007669"/>
    <property type="project" value="TreeGrafter"/>
</dbReference>
<comment type="caution">
    <text evidence="3">The sequence shown here is derived from an EMBL/GenBank/DDBJ whole genome shotgun (WGS) entry which is preliminary data.</text>
</comment>
<feature type="non-terminal residue" evidence="3">
    <location>
        <position position="154"/>
    </location>
</feature>
<sequence length="154" mass="16992">MAHEDNLAPDAWGVMSSFLVLAFAAFFGKCRDLLCFLLRVVTGRQIARPGYAPVRDPSEDFYMRRMYGRIVDCWNRPICSAPGAWVDVMDRTKTTESTDQDISQITPTGGAVHCLNLASYNYLGFAASDPYCTPRVVDTIQALGVSTCSPRVLA</sequence>
<dbReference type="OrthoDB" id="65434at2759"/>
<keyword evidence="1" id="KW-0808">Transferase</keyword>
<organism evidence="3 4">
    <name type="scientific">Edaphochlamys debaryana</name>
    <dbReference type="NCBI Taxonomy" id="47281"/>
    <lineage>
        <taxon>Eukaryota</taxon>
        <taxon>Viridiplantae</taxon>
        <taxon>Chlorophyta</taxon>
        <taxon>core chlorophytes</taxon>
        <taxon>Chlorophyceae</taxon>
        <taxon>CS clade</taxon>
        <taxon>Chlamydomonadales</taxon>
        <taxon>Chlamydomonadales incertae sedis</taxon>
        <taxon>Edaphochlamys</taxon>
    </lineage>
</organism>
<dbReference type="InterPro" id="IPR050087">
    <property type="entry name" value="AON_synthase_class-II"/>
</dbReference>
<evidence type="ECO:0000313" key="3">
    <source>
        <dbReference type="EMBL" id="KAG2482845.1"/>
    </source>
</evidence>
<dbReference type="Proteomes" id="UP000612055">
    <property type="component" value="Unassembled WGS sequence"/>
</dbReference>
<gene>
    <name evidence="3" type="ORF">HYH03_018282</name>
</gene>
<evidence type="ECO:0000256" key="2">
    <source>
        <dbReference type="SAM" id="Phobius"/>
    </source>
</evidence>
<dbReference type="PANTHER" id="PTHR13693:SF3">
    <property type="entry name" value="LD36009P"/>
    <property type="match status" value="1"/>
</dbReference>
<feature type="transmembrane region" description="Helical" evidence="2">
    <location>
        <begin position="12"/>
        <end position="30"/>
    </location>
</feature>
<evidence type="ECO:0000313" key="4">
    <source>
        <dbReference type="Proteomes" id="UP000612055"/>
    </source>
</evidence>
<dbReference type="GO" id="GO:0016020">
    <property type="term" value="C:membrane"/>
    <property type="evidence" value="ECO:0007669"/>
    <property type="project" value="GOC"/>
</dbReference>
<evidence type="ECO:0000256" key="1">
    <source>
        <dbReference type="ARBA" id="ARBA00022679"/>
    </source>
</evidence>
<reference evidence="3" key="1">
    <citation type="journal article" date="2020" name="bioRxiv">
        <title>Comparative genomics of Chlamydomonas.</title>
        <authorList>
            <person name="Craig R.J."/>
            <person name="Hasan A.R."/>
            <person name="Ness R.W."/>
            <person name="Keightley P.D."/>
        </authorList>
    </citation>
    <scope>NUCLEOTIDE SEQUENCE</scope>
    <source>
        <strain evidence="3">CCAP 11/70</strain>
    </source>
</reference>
<accession>A0A836BNB0</accession>
<evidence type="ECO:0008006" key="5">
    <source>
        <dbReference type="Google" id="ProtNLM"/>
    </source>
</evidence>
<dbReference type="AlphaFoldDB" id="A0A836BNB0"/>
<dbReference type="EMBL" id="JAEHOE010000200">
    <property type="protein sequence ID" value="KAG2482845.1"/>
    <property type="molecule type" value="Genomic_DNA"/>
</dbReference>
<dbReference type="GO" id="GO:0046512">
    <property type="term" value="P:sphingosine biosynthetic process"/>
    <property type="evidence" value="ECO:0007669"/>
    <property type="project" value="TreeGrafter"/>
</dbReference>
<proteinExistence type="predicted"/>
<dbReference type="GO" id="GO:0017059">
    <property type="term" value="C:serine palmitoyltransferase complex"/>
    <property type="evidence" value="ECO:0007669"/>
    <property type="project" value="TreeGrafter"/>
</dbReference>
<dbReference type="PANTHER" id="PTHR13693">
    <property type="entry name" value="CLASS II AMINOTRANSFERASE/8-AMINO-7-OXONONANOATE SYNTHASE"/>
    <property type="match status" value="1"/>
</dbReference>
<protein>
    <recommendedName>
        <fullName evidence="5">Serine palmitoyltransferase</fullName>
    </recommendedName>
</protein>
<keyword evidence="2" id="KW-1133">Transmembrane helix</keyword>